<sequence length="124" mass="13714">MSYNQETCDGSLQNQSGHAGSGIVKITHVFPQYLSDSMDNFHGFGEDKEDTGVAKFNSETHPQSQLSAFSSVFETDIEQDNSFDRDGTSTIFEETESISIGEMMKSPVFSEDESSNHSLWIDLG</sequence>
<dbReference type="Proteomes" id="UP001604277">
    <property type="component" value="Unassembled WGS sequence"/>
</dbReference>
<proteinExistence type="predicted"/>
<dbReference type="EMBL" id="JBFOLJ010000019">
    <property type="protein sequence ID" value="KAL2463265.1"/>
    <property type="molecule type" value="Genomic_DNA"/>
</dbReference>
<gene>
    <name evidence="1" type="ORF">Fot_52921</name>
</gene>
<accession>A0ABD1PH82</accession>
<dbReference type="GO" id="GO:0016740">
    <property type="term" value="F:transferase activity"/>
    <property type="evidence" value="ECO:0007669"/>
    <property type="project" value="UniProtKB-KW"/>
</dbReference>
<name>A0ABD1PH82_9LAMI</name>
<reference evidence="2" key="1">
    <citation type="submission" date="2024-07" db="EMBL/GenBank/DDBJ databases">
        <title>Two chromosome-level genome assemblies of Korean endemic species Abeliophyllum distichum and Forsythia ovata (Oleaceae).</title>
        <authorList>
            <person name="Jang H."/>
        </authorList>
    </citation>
    <scope>NUCLEOTIDE SEQUENCE [LARGE SCALE GENOMIC DNA]</scope>
</reference>
<evidence type="ECO:0000313" key="2">
    <source>
        <dbReference type="Proteomes" id="UP001604277"/>
    </source>
</evidence>
<dbReference type="AlphaFoldDB" id="A0ABD1PH82"/>
<organism evidence="1 2">
    <name type="scientific">Forsythia ovata</name>
    <dbReference type="NCBI Taxonomy" id="205694"/>
    <lineage>
        <taxon>Eukaryota</taxon>
        <taxon>Viridiplantae</taxon>
        <taxon>Streptophyta</taxon>
        <taxon>Embryophyta</taxon>
        <taxon>Tracheophyta</taxon>
        <taxon>Spermatophyta</taxon>
        <taxon>Magnoliopsida</taxon>
        <taxon>eudicotyledons</taxon>
        <taxon>Gunneridae</taxon>
        <taxon>Pentapetalae</taxon>
        <taxon>asterids</taxon>
        <taxon>lamiids</taxon>
        <taxon>Lamiales</taxon>
        <taxon>Oleaceae</taxon>
        <taxon>Forsythieae</taxon>
        <taxon>Forsythia</taxon>
    </lineage>
</organism>
<protein>
    <submittedName>
        <fullName evidence="1">Pyridoxal phosphate (PLP)-dependent transferase superfamily protein</fullName>
    </submittedName>
</protein>
<keyword evidence="2" id="KW-1185">Reference proteome</keyword>
<comment type="caution">
    <text evidence="1">The sequence shown here is derived from an EMBL/GenBank/DDBJ whole genome shotgun (WGS) entry which is preliminary data.</text>
</comment>
<evidence type="ECO:0000313" key="1">
    <source>
        <dbReference type="EMBL" id="KAL2463265.1"/>
    </source>
</evidence>
<keyword evidence="1" id="KW-0808">Transferase</keyword>